<dbReference type="GeneID" id="78412754"/>
<feature type="transmembrane region" description="Helical" evidence="6">
    <location>
        <begin position="267"/>
        <end position="286"/>
    </location>
</feature>
<reference evidence="7 8" key="1">
    <citation type="submission" date="2009-08" db="EMBL/GenBank/DDBJ databases">
        <authorList>
            <person name="Muzny D."/>
            <person name="Qin X."/>
            <person name="Deng J."/>
            <person name="Jiang H."/>
            <person name="Liu Y."/>
            <person name="Qu J."/>
            <person name="Song X.-Z."/>
            <person name="Zhang L."/>
            <person name="Thornton R."/>
            <person name="Coyle M."/>
            <person name="Francisco L."/>
            <person name="Jackson L."/>
            <person name="Javaid M."/>
            <person name="Korchina V."/>
            <person name="Kovar C."/>
            <person name="Mata R."/>
            <person name="Mathew T."/>
            <person name="Ngo R."/>
            <person name="Nguyen L."/>
            <person name="Nguyen N."/>
            <person name="Okwuonu G."/>
            <person name="Ongeri F."/>
            <person name="Pham C."/>
            <person name="Simmons D."/>
            <person name="Wilczek-Boney K."/>
            <person name="Hale W."/>
            <person name="Jakkamsetti A."/>
            <person name="Pham P."/>
            <person name="Ruth R."/>
            <person name="San Lucas F."/>
            <person name="Warren J."/>
            <person name="Zhang J."/>
            <person name="Zhao Z."/>
            <person name="Zhou C."/>
            <person name="Zhu D."/>
            <person name="Lee S."/>
            <person name="Bess C."/>
            <person name="Blankenburg K."/>
            <person name="Forbes L."/>
            <person name="Fu Q."/>
            <person name="Gubbala S."/>
            <person name="Hirani K."/>
            <person name="Jayaseelan J.C."/>
            <person name="Lara F."/>
            <person name="Munidasa M."/>
            <person name="Palculict T."/>
            <person name="Patil S."/>
            <person name="Pu L.-L."/>
            <person name="Saada N."/>
            <person name="Tang L."/>
            <person name="Weissenberger G."/>
            <person name="Zhu Y."/>
            <person name="Hemphill L."/>
            <person name="Shang Y."/>
            <person name="Youmans B."/>
            <person name="Ayvaz T."/>
            <person name="Ross M."/>
            <person name="Santibanez J."/>
            <person name="Aqrawi P."/>
            <person name="Gross S."/>
            <person name="Joshi V."/>
            <person name="Fowler G."/>
            <person name="Nazareth L."/>
            <person name="Reid J."/>
            <person name="Worley K."/>
            <person name="Petrosino J."/>
            <person name="Highlander S."/>
            <person name="Gibbs R."/>
        </authorList>
    </citation>
    <scope>NUCLEOTIDE SEQUENCE [LARGE SCALE GENOMIC DNA]</scope>
    <source>
        <strain evidence="7 8">ATCC 49175</strain>
    </source>
</reference>
<protein>
    <submittedName>
        <fullName evidence="7">Branched-chain amino acid ABC transporter, permease protein</fullName>
    </submittedName>
</protein>
<evidence type="ECO:0000256" key="3">
    <source>
        <dbReference type="ARBA" id="ARBA00022692"/>
    </source>
</evidence>
<feature type="transmembrane region" description="Helical" evidence="6">
    <location>
        <begin position="211"/>
        <end position="228"/>
    </location>
</feature>
<evidence type="ECO:0000256" key="5">
    <source>
        <dbReference type="ARBA" id="ARBA00023136"/>
    </source>
</evidence>
<dbReference type="Proteomes" id="UP000005926">
    <property type="component" value="Unassembled WGS sequence"/>
</dbReference>
<dbReference type="STRING" id="638301.HMPREF0444_0911"/>
<evidence type="ECO:0000256" key="4">
    <source>
        <dbReference type="ARBA" id="ARBA00022989"/>
    </source>
</evidence>
<dbReference type="AlphaFoldDB" id="C8NG66"/>
<dbReference type="eggNOG" id="COG4120">
    <property type="taxonomic scope" value="Bacteria"/>
</dbReference>
<dbReference type="RefSeq" id="WP_005606919.1">
    <property type="nucleotide sequence ID" value="NZ_CP102283.1"/>
</dbReference>
<feature type="transmembrane region" description="Helical" evidence="6">
    <location>
        <begin position="85"/>
        <end position="103"/>
    </location>
</feature>
<sequence>MDLVISSISQGILWGVLSLGLFISFRILNIADMTTEGSFPLGAATCVILIQQGVNPFLATLVAMIAGALAGGVTAFLMTVCKIPSLLAGILTMTSLLSINLRVMGKANITLLGQDTIFSVFSKLGLPKYFDIIIMGLVVIGILIFLMYCFFKTEFGQALIATGDNEKMARALGINTRKMTVFGLMLSNALIALAGAILAQNNGYADVNSGLGTIVIALAAIIIGEVIFADESFVGRLVCILYGSIIYRLLLMLVLLLNVFQANDFKLISAALIAFCLTVPQIKSWIQQKSTRHRKGEN</sequence>
<accession>C8NG66</accession>
<dbReference type="CDD" id="cd06574">
    <property type="entry name" value="TM_PBP1_branched-chain-AA_like"/>
    <property type="match status" value="1"/>
</dbReference>
<gene>
    <name evidence="7" type="ORF">HMPREF0444_0911</name>
</gene>
<dbReference type="GO" id="GO:0022857">
    <property type="term" value="F:transmembrane transporter activity"/>
    <property type="evidence" value="ECO:0007669"/>
    <property type="project" value="InterPro"/>
</dbReference>
<evidence type="ECO:0000256" key="6">
    <source>
        <dbReference type="SAM" id="Phobius"/>
    </source>
</evidence>
<dbReference type="Pfam" id="PF02653">
    <property type="entry name" value="BPD_transp_2"/>
    <property type="match status" value="1"/>
</dbReference>
<evidence type="ECO:0000313" key="8">
    <source>
        <dbReference type="Proteomes" id="UP000005926"/>
    </source>
</evidence>
<keyword evidence="3 6" id="KW-0812">Transmembrane</keyword>
<dbReference type="GO" id="GO:0005886">
    <property type="term" value="C:plasma membrane"/>
    <property type="evidence" value="ECO:0007669"/>
    <property type="project" value="UniProtKB-SubCell"/>
</dbReference>
<dbReference type="EMBL" id="ACKZ01000016">
    <property type="protein sequence ID" value="EEW37552.1"/>
    <property type="molecule type" value="Genomic_DNA"/>
</dbReference>
<proteinExistence type="predicted"/>
<feature type="transmembrane region" description="Helical" evidence="6">
    <location>
        <begin position="129"/>
        <end position="151"/>
    </location>
</feature>
<dbReference type="HOGENOM" id="CLU_067296_0_0_9"/>
<keyword evidence="8" id="KW-1185">Reference proteome</keyword>
<feature type="transmembrane region" description="Helical" evidence="6">
    <location>
        <begin position="12"/>
        <end position="31"/>
    </location>
</feature>
<comment type="subcellular location">
    <subcellularLocation>
        <location evidence="1">Cell membrane</location>
        <topology evidence="1">Multi-pass membrane protein</topology>
    </subcellularLocation>
</comment>
<evidence type="ECO:0000256" key="2">
    <source>
        <dbReference type="ARBA" id="ARBA00022475"/>
    </source>
</evidence>
<name>C8NG66_9LACT</name>
<feature type="transmembrane region" description="Helical" evidence="6">
    <location>
        <begin position="57"/>
        <end position="78"/>
    </location>
</feature>
<keyword evidence="5 6" id="KW-0472">Membrane</keyword>
<feature type="transmembrane region" description="Helical" evidence="6">
    <location>
        <begin position="179"/>
        <end position="199"/>
    </location>
</feature>
<evidence type="ECO:0000256" key="1">
    <source>
        <dbReference type="ARBA" id="ARBA00004651"/>
    </source>
</evidence>
<keyword evidence="2" id="KW-1003">Cell membrane</keyword>
<evidence type="ECO:0000313" key="7">
    <source>
        <dbReference type="EMBL" id="EEW37552.1"/>
    </source>
</evidence>
<dbReference type="PANTHER" id="PTHR32196">
    <property type="entry name" value="ABC TRANSPORTER PERMEASE PROTEIN YPHD-RELATED-RELATED"/>
    <property type="match status" value="1"/>
</dbReference>
<organism evidence="7 8">
    <name type="scientific">Granulicatella adiacens ATCC 49175</name>
    <dbReference type="NCBI Taxonomy" id="638301"/>
    <lineage>
        <taxon>Bacteria</taxon>
        <taxon>Bacillati</taxon>
        <taxon>Bacillota</taxon>
        <taxon>Bacilli</taxon>
        <taxon>Lactobacillales</taxon>
        <taxon>Carnobacteriaceae</taxon>
        <taxon>Granulicatella</taxon>
    </lineage>
</organism>
<keyword evidence="4 6" id="KW-1133">Transmembrane helix</keyword>
<dbReference type="PANTHER" id="PTHR32196:SF69">
    <property type="entry name" value="BRANCHED-CHAIN AMINO ACID TRANSPORT SYSTEM, PERMEASE PROTEIN"/>
    <property type="match status" value="1"/>
</dbReference>
<feature type="transmembrane region" description="Helical" evidence="6">
    <location>
        <begin position="240"/>
        <end position="261"/>
    </location>
</feature>
<dbReference type="InterPro" id="IPR001851">
    <property type="entry name" value="ABC_transp_permease"/>
</dbReference>
<comment type="caution">
    <text evidence="7">The sequence shown here is derived from an EMBL/GenBank/DDBJ whole genome shotgun (WGS) entry which is preliminary data.</text>
</comment>